<keyword evidence="10" id="KW-1185">Reference proteome</keyword>
<name>A0A6P8GUF7_CLUHA</name>
<dbReference type="GO" id="GO:0050863">
    <property type="term" value="P:regulation of T cell activation"/>
    <property type="evidence" value="ECO:0007669"/>
    <property type="project" value="UniProtKB-ARBA"/>
</dbReference>
<keyword evidence="4" id="KW-1015">Disulfide bond</keyword>
<evidence type="ECO:0000256" key="7">
    <source>
        <dbReference type="SAM" id="Phobius"/>
    </source>
</evidence>
<evidence type="ECO:0000256" key="6">
    <source>
        <dbReference type="ARBA" id="ARBA00023319"/>
    </source>
</evidence>
<dbReference type="PANTHER" id="PTHR24100:SF145">
    <property type="entry name" value="CD276 ANTIGEN"/>
    <property type="match status" value="1"/>
</dbReference>
<dbReference type="InterPro" id="IPR013783">
    <property type="entry name" value="Ig-like_fold"/>
</dbReference>
<evidence type="ECO:0000313" key="10">
    <source>
        <dbReference type="Proteomes" id="UP000515152"/>
    </source>
</evidence>
<dbReference type="SUPFAM" id="SSF48726">
    <property type="entry name" value="Immunoglobulin"/>
    <property type="match status" value="1"/>
</dbReference>
<evidence type="ECO:0000256" key="2">
    <source>
        <dbReference type="ARBA" id="ARBA00022729"/>
    </source>
</evidence>
<comment type="subcellular location">
    <subcellularLocation>
        <location evidence="1">Membrane</location>
    </subcellularLocation>
</comment>
<dbReference type="GeneID" id="116225006"/>
<evidence type="ECO:0000256" key="8">
    <source>
        <dbReference type="SAM" id="SignalP"/>
    </source>
</evidence>
<dbReference type="GO" id="GO:0050852">
    <property type="term" value="P:T cell receptor signaling pathway"/>
    <property type="evidence" value="ECO:0007669"/>
    <property type="project" value="TreeGrafter"/>
</dbReference>
<dbReference type="GO" id="GO:1903037">
    <property type="term" value="P:regulation of leukocyte cell-cell adhesion"/>
    <property type="evidence" value="ECO:0007669"/>
    <property type="project" value="UniProtKB-ARBA"/>
</dbReference>
<dbReference type="Pfam" id="PF07686">
    <property type="entry name" value="V-set"/>
    <property type="match status" value="1"/>
</dbReference>
<evidence type="ECO:0000259" key="9">
    <source>
        <dbReference type="PROSITE" id="PS50835"/>
    </source>
</evidence>
<keyword evidence="5" id="KW-0325">Glycoprotein</keyword>
<evidence type="ECO:0000256" key="4">
    <source>
        <dbReference type="ARBA" id="ARBA00023157"/>
    </source>
</evidence>
<dbReference type="GO" id="GO:0001817">
    <property type="term" value="P:regulation of cytokine production"/>
    <property type="evidence" value="ECO:0007669"/>
    <property type="project" value="TreeGrafter"/>
</dbReference>
<feature type="chain" id="PRO_5028139797" evidence="8">
    <location>
        <begin position="23"/>
        <end position="267"/>
    </location>
</feature>
<sequence length="267" mass="30401">MFHQHISSLFIVFYLYRWNGAAFEVRVPEKQVVAVHRSPAILGCTFTPPPTLQDTVVTWQTVADQRVLHSFYYGTDQLDRQSPEYKNRTSLYHKQLLSGNASLRLEGAGPRDTGKYLCSVSTSQGTDKAELQLSYAAFFTEPQLSILAHDSTYTLQYESEGYPEPEVRWTDALGKNLTHSTQVLQSDENPNLLKLLTYVVADTVKNLSWTLIVVNHPLGQVIERPVRLFYDDQRDHVDCSRERLALLCPVAFCVIGLIILFWGRTKC</sequence>
<dbReference type="AlphaFoldDB" id="A0A6P8GUF7"/>
<organism evidence="10 11">
    <name type="scientific">Clupea harengus</name>
    <name type="common">Atlantic herring</name>
    <dbReference type="NCBI Taxonomy" id="7950"/>
    <lineage>
        <taxon>Eukaryota</taxon>
        <taxon>Metazoa</taxon>
        <taxon>Chordata</taxon>
        <taxon>Craniata</taxon>
        <taxon>Vertebrata</taxon>
        <taxon>Euteleostomi</taxon>
        <taxon>Actinopterygii</taxon>
        <taxon>Neopterygii</taxon>
        <taxon>Teleostei</taxon>
        <taxon>Clupei</taxon>
        <taxon>Clupeiformes</taxon>
        <taxon>Clupeoidei</taxon>
        <taxon>Clupeidae</taxon>
        <taxon>Clupea</taxon>
    </lineage>
</organism>
<dbReference type="InterPro" id="IPR036179">
    <property type="entry name" value="Ig-like_dom_sf"/>
</dbReference>
<dbReference type="GO" id="GO:0009897">
    <property type="term" value="C:external side of plasma membrane"/>
    <property type="evidence" value="ECO:0007669"/>
    <property type="project" value="TreeGrafter"/>
</dbReference>
<dbReference type="InterPro" id="IPR050504">
    <property type="entry name" value="IgSF_BTN/MOG"/>
</dbReference>
<evidence type="ECO:0000256" key="3">
    <source>
        <dbReference type="ARBA" id="ARBA00023136"/>
    </source>
</evidence>
<dbReference type="RefSeq" id="XP_031442173.1">
    <property type="nucleotide sequence ID" value="XM_031586313.2"/>
</dbReference>
<dbReference type="Proteomes" id="UP000515152">
    <property type="component" value="Chromosome 19"/>
</dbReference>
<dbReference type="Gene3D" id="2.60.40.10">
    <property type="entry name" value="Immunoglobulins"/>
    <property type="match status" value="2"/>
</dbReference>
<keyword evidence="3 7" id="KW-0472">Membrane</keyword>
<protein>
    <submittedName>
        <fullName evidence="11">CD276 antigen-like</fullName>
    </submittedName>
</protein>
<dbReference type="PANTHER" id="PTHR24100">
    <property type="entry name" value="BUTYROPHILIN"/>
    <property type="match status" value="1"/>
</dbReference>
<feature type="signal peptide" evidence="8">
    <location>
        <begin position="1"/>
        <end position="22"/>
    </location>
</feature>
<dbReference type="GO" id="GO:0005102">
    <property type="term" value="F:signaling receptor binding"/>
    <property type="evidence" value="ECO:0007669"/>
    <property type="project" value="TreeGrafter"/>
</dbReference>
<keyword evidence="7" id="KW-1133">Transmembrane helix</keyword>
<evidence type="ECO:0000256" key="5">
    <source>
        <dbReference type="ARBA" id="ARBA00023180"/>
    </source>
</evidence>
<dbReference type="InterPro" id="IPR013106">
    <property type="entry name" value="Ig_V-set"/>
</dbReference>
<dbReference type="KEGG" id="char:116225006"/>
<dbReference type="InterPro" id="IPR003599">
    <property type="entry name" value="Ig_sub"/>
</dbReference>
<keyword evidence="7" id="KW-0812">Transmembrane</keyword>
<dbReference type="FunFam" id="2.60.40.10:FF:000142">
    <property type="entry name" value="V-set domain-containing T-cell activation inhibitor 1"/>
    <property type="match status" value="1"/>
</dbReference>
<feature type="transmembrane region" description="Helical" evidence="7">
    <location>
        <begin position="244"/>
        <end position="263"/>
    </location>
</feature>
<dbReference type="SMART" id="SM00409">
    <property type="entry name" value="IG"/>
    <property type="match status" value="1"/>
</dbReference>
<dbReference type="InterPro" id="IPR007110">
    <property type="entry name" value="Ig-like_dom"/>
</dbReference>
<evidence type="ECO:0000256" key="1">
    <source>
        <dbReference type="ARBA" id="ARBA00004370"/>
    </source>
</evidence>
<accession>A0A6P8GUF7</accession>
<dbReference type="OrthoDB" id="10055806at2759"/>
<keyword evidence="2 8" id="KW-0732">Signal</keyword>
<gene>
    <name evidence="11" type="primary">LOC116225006</name>
</gene>
<feature type="domain" description="Ig-like" evidence="9">
    <location>
        <begin position="28"/>
        <end position="134"/>
    </location>
</feature>
<proteinExistence type="predicted"/>
<reference evidence="11" key="1">
    <citation type="submission" date="2025-08" db="UniProtKB">
        <authorList>
            <consortium name="RefSeq"/>
        </authorList>
    </citation>
    <scope>IDENTIFICATION</scope>
</reference>
<dbReference type="PROSITE" id="PS50835">
    <property type="entry name" value="IG_LIKE"/>
    <property type="match status" value="1"/>
</dbReference>
<keyword evidence="6" id="KW-0393">Immunoglobulin domain</keyword>
<evidence type="ECO:0000313" key="11">
    <source>
        <dbReference type="RefSeq" id="XP_031442173.1"/>
    </source>
</evidence>